<proteinExistence type="predicted"/>
<name>A0A2S4PT41_9PEZI</name>
<reference evidence="1 2" key="1">
    <citation type="submission" date="2017-10" db="EMBL/GenBank/DDBJ databases">
        <title>Development of genomic resources for the powdery mildew, Erysiphe pulchra.</title>
        <authorList>
            <person name="Wadl P.A."/>
            <person name="Mack B.M."/>
            <person name="Moore G."/>
            <person name="Beltz S.B."/>
        </authorList>
    </citation>
    <scope>NUCLEOTIDE SEQUENCE [LARGE SCALE GENOMIC DNA]</scope>
    <source>
        <strain evidence="1">Cflorida</strain>
    </source>
</reference>
<organism evidence="1 2">
    <name type="scientific">Erysiphe pulchra</name>
    <dbReference type="NCBI Taxonomy" id="225359"/>
    <lineage>
        <taxon>Eukaryota</taxon>
        <taxon>Fungi</taxon>
        <taxon>Dikarya</taxon>
        <taxon>Ascomycota</taxon>
        <taxon>Pezizomycotina</taxon>
        <taxon>Leotiomycetes</taxon>
        <taxon>Erysiphales</taxon>
        <taxon>Erysiphaceae</taxon>
        <taxon>Erysiphe</taxon>
    </lineage>
</organism>
<evidence type="ECO:0000313" key="2">
    <source>
        <dbReference type="Proteomes" id="UP000237438"/>
    </source>
</evidence>
<protein>
    <submittedName>
        <fullName evidence="1">Uncharacterized protein</fullName>
    </submittedName>
</protein>
<dbReference type="AlphaFoldDB" id="A0A2S4PT41"/>
<sequence length="219" mass="25307">MIKEKAVNPYCPAGDSSLPVTERERKIRLYFPVFFPRSEAEKSDGPLREAPSRNRVSFPQEWKFKYANSSILENYTAWSVRVSLEMDEDFIAARRSIHNNLWIGLHIVLGVPLIDLAQLKVHKGESSLQFARRLRKAVYALLADLILGPEVRDIQRNHIQQSLPRTWKPIQRDVSSMSKDEPADQVVQVTEGIERWTLEDQIFKKPQDPKPIPLVTYES</sequence>
<accession>A0A2S4PT41</accession>
<dbReference type="OrthoDB" id="4771581at2759"/>
<dbReference type="EMBL" id="PEDP01000690">
    <property type="protein sequence ID" value="POS85208.1"/>
    <property type="molecule type" value="Genomic_DNA"/>
</dbReference>
<comment type="caution">
    <text evidence="1">The sequence shown here is derived from an EMBL/GenBank/DDBJ whole genome shotgun (WGS) entry which is preliminary data.</text>
</comment>
<gene>
    <name evidence="1" type="ORF">EPUL_004637</name>
</gene>
<dbReference type="Proteomes" id="UP000237438">
    <property type="component" value="Unassembled WGS sequence"/>
</dbReference>
<evidence type="ECO:0000313" key="1">
    <source>
        <dbReference type="EMBL" id="POS85208.1"/>
    </source>
</evidence>
<keyword evidence="2" id="KW-1185">Reference proteome</keyword>